<dbReference type="RefSeq" id="WP_042229202.1">
    <property type="nucleotide sequence ID" value="NZ_CP026520.1"/>
</dbReference>
<evidence type="ECO:0000313" key="3">
    <source>
        <dbReference type="Proteomes" id="UP000288943"/>
    </source>
</evidence>
<sequence>MKIIPRYDEDFFNCVESHYVSYWKAEGIPVEYMFYGALEDTSHVYEHFIAKRDNRWLFHDKKRVIDDIHHFGLTLRQERIETFQEAEPKIIEALDEGKIVFFFIDGYYFKHRTFTYLQKHEPHCMMISQLSHEGGKKWFIQDHSQPDFFDYYPHETVEKAYDDNPTEQFVKEIMIFDIDRERAANPELDQIKAKFELWVRECRDDFKIYQQTIDFLEANSADISKVEEELEAYQNAFFFLYSSRLLFSRFLDVMNIETSIRESLNESIQLTDRIRKLITNYKILGKISVPKITEACGKLYEIEPKMIQTLKEELLAQKI</sequence>
<evidence type="ECO:0008006" key="5">
    <source>
        <dbReference type="Google" id="ProtNLM"/>
    </source>
</evidence>
<dbReference type="GeneID" id="95374699"/>
<accession>A0A410WSS7</accession>
<reference evidence="2 3" key="1">
    <citation type="submission" date="2018-01" db="EMBL/GenBank/DDBJ databases">
        <title>The whole genome sequencing and assembly of Paenibacillus chitinolyticus KCCM 41400 strain.</title>
        <authorList>
            <person name="Kim J.-Y."/>
            <person name="Park M.-K."/>
            <person name="Lee Y.-J."/>
            <person name="Yi H."/>
            <person name="Bahn Y.-S."/>
            <person name="Kim J.F."/>
            <person name="Lee D.-W."/>
        </authorList>
    </citation>
    <scope>NUCLEOTIDE SEQUENCE [LARGE SCALE GENOMIC DNA]</scope>
    <source>
        <strain evidence="2 3">KCCM 41400</strain>
    </source>
</reference>
<dbReference type="KEGG" id="pchi:PC41400_07720"/>
<organism evidence="2 3">
    <name type="scientific">Paenibacillus chitinolyticus</name>
    <dbReference type="NCBI Taxonomy" id="79263"/>
    <lineage>
        <taxon>Bacteria</taxon>
        <taxon>Bacillati</taxon>
        <taxon>Bacillota</taxon>
        <taxon>Bacilli</taxon>
        <taxon>Bacillales</taxon>
        <taxon>Paenibacillaceae</taxon>
        <taxon>Paenibacillus</taxon>
    </lineage>
</organism>
<evidence type="ECO:0000313" key="4">
    <source>
        <dbReference type="Proteomes" id="UP001527202"/>
    </source>
</evidence>
<evidence type="ECO:0000313" key="2">
    <source>
        <dbReference type="EMBL" id="QAV17556.1"/>
    </source>
</evidence>
<reference evidence="1 4" key="2">
    <citation type="submission" date="2022-05" db="EMBL/GenBank/DDBJ databases">
        <title>Genome Sequencing of Bee-Associated Microbes.</title>
        <authorList>
            <person name="Dunlap C."/>
        </authorList>
    </citation>
    <scope>NUCLEOTIDE SEQUENCE [LARGE SCALE GENOMIC DNA]</scope>
    <source>
        <strain evidence="1 4">NRRL B-23120</strain>
    </source>
</reference>
<keyword evidence="4" id="KW-1185">Reference proteome</keyword>
<dbReference type="EMBL" id="JAMDMJ010000008">
    <property type="protein sequence ID" value="MCY9595806.1"/>
    <property type="molecule type" value="Genomic_DNA"/>
</dbReference>
<dbReference type="AlphaFoldDB" id="A0A410WSS7"/>
<protein>
    <recommendedName>
        <fullName evidence="5">Butirosin biosynthesis protein H N-terminal domain-containing protein</fullName>
    </recommendedName>
</protein>
<dbReference type="Proteomes" id="UP001527202">
    <property type="component" value="Unassembled WGS sequence"/>
</dbReference>
<gene>
    <name evidence="1" type="ORF">M5X16_08480</name>
    <name evidence="2" type="ORF">PC41400_07720</name>
</gene>
<dbReference type="EMBL" id="CP026520">
    <property type="protein sequence ID" value="QAV17556.1"/>
    <property type="molecule type" value="Genomic_DNA"/>
</dbReference>
<dbReference type="Proteomes" id="UP000288943">
    <property type="component" value="Chromosome"/>
</dbReference>
<name>A0A410WSS7_9BACL</name>
<evidence type="ECO:0000313" key="1">
    <source>
        <dbReference type="EMBL" id="MCY9595806.1"/>
    </source>
</evidence>
<dbReference type="OrthoDB" id="2586665at2"/>
<proteinExistence type="predicted"/>